<evidence type="ECO:0000313" key="2">
    <source>
        <dbReference type="Proteomes" id="UP000199159"/>
    </source>
</evidence>
<protein>
    <submittedName>
        <fullName evidence="1">Uncharacterized protein</fullName>
    </submittedName>
</protein>
<gene>
    <name evidence="1" type="ORF">SAMN05216565_10611</name>
</gene>
<reference evidence="2" key="1">
    <citation type="submission" date="2016-10" db="EMBL/GenBank/DDBJ databases">
        <authorList>
            <person name="Varghese N."/>
            <person name="Submissions S."/>
        </authorList>
    </citation>
    <scope>NUCLEOTIDE SEQUENCE [LARGE SCALE GENOMIC DNA]</scope>
    <source>
        <strain evidence="2">IBRC-M10078</strain>
    </source>
</reference>
<dbReference type="OrthoDB" id="9998356at2"/>
<keyword evidence="2" id="KW-1185">Reference proteome</keyword>
<name>A0A1H0V4U0_9BACI</name>
<proteinExistence type="predicted"/>
<dbReference type="EMBL" id="FNJU01000006">
    <property type="protein sequence ID" value="SDP73440.1"/>
    <property type="molecule type" value="Genomic_DNA"/>
</dbReference>
<sequence>MFKRKKRYSRDSKKYIMLFGYLLGIAFTYLDPSKRAPQTEQVFQLNVKETDTYRTKNIELPKQFQKQKS</sequence>
<evidence type="ECO:0000313" key="1">
    <source>
        <dbReference type="EMBL" id="SDP73440.1"/>
    </source>
</evidence>
<organism evidence="1 2">
    <name type="scientific">Litchfieldia salsa</name>
    <dbReference type="NCBI Taxonomy" id="930152"/>
    <lineage>
        <taxon>Bacteria</taxon>
        <taxon>Bacillati</taxon>
        <taxon>Bacillota</taxon>
        <taxon>Bacilli</taxon>
        <taxon>Bacillales</taxon>
        <taxon>Bacillaceae</taxon>
        <taxon>Litchfieldia</taxon>
    </lineage>
</organism>
<accession>A0A1H0V4U0</accession>
<dbReference type="AlphaFoldDB" id="A0A1H0V4U0"/>
<dbReference type="RefSeq" id="WP_090854820.1">
    <property type="nucleotide sequence ID" value="NZ_FNJU01000006.1"/>
</dbReference>
<dbReference type="Proteomes" id="UP000199159">
    <property type="component" value="Unassembled WGS sequence"/>
</dbReference>